<feature type="region of interest" description="Disordered" evidence="1">
    <location>
        <begin position="1"/>
        <end position="22"/>
    </location>
</feature>
<dbReference type="AlphaFoldDB" id="M5XGJ7"/>
<gene>
    <name evidence="2" type="ORF">PRUPE_1G202400</name>
</gene>
<dbReference type="Proteomes" id="UP000006882">
    <property type="component" value="Chromosome G1"/>
</dbReference>
<dbReference type="EMBL" id="CM007651">
    <property type="protein sequence ID" value="ONI29568.1"/>
    <property type="molecule type" value="Genomic_DNA"/>
</dbReference>
<proteinExistence type="predicted"/>
<dbReference type="HOGENOM" id="CLU_2709461_0_0_1"/>
<evidence type="ECO:0000313" key="2">
    <source>
        <dbReference type="EMBL" id="ONI29568.1"/>
    </source>
</evidence>
<name>M5XGJ7_PRUPE</name>
<sequence length="73" mass="8332">MASDKEAEGGSSSMQRRQPQAVSTKVVEAFHSEGELHLMAKRPILLLIFYFQLICLGKIENKFYFLQSLLINE</sequence>
<reference evidence="2 3" key="1">
    <citation type="journal article" date="2013" name="Nat. Genet.">
        <title>The high-quality draft genome of peach (Prunus persica) identifies unique patterns of genetic diversity, domestication and genome evolution.</title>
        <authorList>
            <consortium name="International Peach Genome Initiative"/>
            <person name="Verde I."/>
            <person name="Abbott A.G."/>
            <person name="Scalabrin S."/>
            <person name="Jung S."/>
            <person name="Shu S."/>
            <person name="Marroni F."/>
            <person name="Zhebentyayeva T."/>
            <person name="Dettori M.T."/>
            <person name="Grimwood J."/>
            <person name="Cattonaro F."/>
            <person name="Zuccolo A."/>
            <person name="Rossini L."/>
            <person name="Jenkins J."/>
            <person name="Vendramin E."/>
            <person name="Meisel L.A."/>
            <person name="Decroocq V."/>
            <person name="Sosinski B."/>
            <person name="Prochnik S."/>
            <person name="Mitros T."/>
            <person name="Policriti A."/>
            <person name="Cipriani G."/>
            <person name="Dondini L."/>
            <person name="Ficklin S."/>
            <person name="Goodstein D.M."/>
            <person name="Xuan P."/>
            <person name="Del Fabbro C."/>
            <person name="Aramini V."/>
            <person name="Copetti D."/>
            <person name="Gonzalez S."/>
            <person name="Horner D.S."/>
            <person name="Falchi R."/>
            <person name="Lucas S."/>
            <person name="Mica E."/>
            <person name="Maldonado J."/>
            <person name="Lazzari B."/>
            <person name="Bielenberg D."/>
            <person name="Pirona R."/>
            <person name="Miculan M."/>
            <person name="Barakat A."/>
            <person name="Testolin R."/>
            <person name="Stella A."/>
            <person name="Tartarini S."/>
            <person name="Tonutti P."/>
            <person name="Arus P."/>
            <person name="Orellana A."/>
            <person name="Wells C."/>
            <person name="Main D."/>
            <person name="Vizzotto G."/>
            <person name="Silva H."/>
            <person name="Salamini F."/>
            <person name="Schmutz J."/>
            <person name="Morgante M."/>
            <person name="Rokhsar D.S."/>
        </authorList>
    </citation>
    <scope>NUCLEOTIDE SEQUENCE [LARGE SCALE GENOMIC DNA]</scope>
    <source>
        <strain evidence="3">cv. Nemared</strain>
    </source>
</reference>
<feature type="compositionally biased region" description="Polar residues" evidence="1">
    <location>
        <begin position="10"/>
        <end position="22"/>
    </location>
</feature>
<protein>
    <submittedName>
        <fullName evidence="2">Uncharacterized protein</fullName>
    </submittedName>
</protein>
<keyword evidence="3" id="KW-1185">Reference proteome</keyword>
<evidence type="ECO:0000313" key="3">
    <source>
        <dbReference type="Proteomes" id="UP000006882"/>
    </source>
</evidence>
<accession>M5XGJ7</accession>
<organism evidence="2 3">
    <name type="scientific">Prunus persica</name>
    <name type="common">Peach</name>
    <name type="synonym">Amygdalus persica</name>
    <dbReference type="NCBI Taxonomy" id="3760"/>
    <lineage>
        <taxon>Eukaryota</taxon>
        <taxon>Viridiplantae</taxon>
        <taxon>Streptophyta</taxon>
        <taxon>Embryophyta</taxon>
        <taxon>Tracheophyta</taxon>
        <taxon>Spermatophyta</taxon>
        <taxon>Magnoliopsida</taxon>
        <taxon>eudicotyledons</taxon>
        <taxon>Gunneridae</taxon>
        <taxon>Pentapetalae</taxon>
        <taxon>rosids</taxon>
        <taxon>fabids</taxon>
        <taxon>Rosales</taxon>
        <taxon>Rosaceae</taxon>
        <taxon>Amygdaloideae</taxon>
        <taxon>Amygdaleae</taxon>
        <taxon>Prunus</taxon>
    </lineage>
</organism>
<dbReference type="Gramene" id="ONI29568">
    <property type="protein sequence ID" value="ONI29568"/>
    <property type="gene ID" value="PRUPE_1G202400"/>
</dbReference>
<evidence type="ECO:0000256" key="1">
    <source>
        <dbReference type="SAM" id="MobiDB-lite"/>
    </source>
</evidence>